<dbReference type="Proteomes" id="UP000694861">
    <property type="component" value="Linkage group LG1"/>
</dbReference>
<evidence type="ECO:0000313" key="4">
    <source>
        <dbReference type="RefSeq" id="XP_008246523.1"/>
    </source>
</evidence>
<reference evidence="3 4" key="3">
    <citation type="submission" date="2025-05" db="UniProtKB">
        <authorList>
            <consortium name="RefSeq"/>
        </authorList>
    </citation>
    <scope>IDENTIFICATION</scope>
</reference>
<organism evidence="2 4">
    <name type="scientific">Prunus mume</name>
    <name type="common">Japanese apricot</name>
    <name type="synonym">Armeniaca mume</name>
    <dbReference type="NCBI Taxonomy" id="102107"/>
    <lineage>
        <taxon>Eukaryota</taxon>
        <taxon>Viridiplantae</taxon>
        <taxon>Streptophyta</taxon>
        <taxon>Embryophyta</taxon>
        <taxon>Tracheophyta</taxon>
        <taxon>Spermatophyta</taxon>
        <taxon>Magnoliopsida</taxon>
        <taxon>eudicotyledons</taxon>
        <taxon>Gunneridae</taxon>
        <taxon>Pentapetalae</taxon>
        <taxon>rosids</taxon>
        <taxon>fabids</taxon>
        <taxon>Rosales</taxon>
        <taxon>Rosaceae</taxon>
        <taxon>Amygdaloideae</taxon>
        <taxon>Amygdaleae</taxon>
        <taxon>Prunus</taxon>
    </lineage>
</organism>
<dbReference type="PANTHER" id="PTHR11130">
    <property type="entry name" value="GLUTATHIONE SYNTHETASE"/>
    <property type="match status" value="1"/>
</dbReference>
<sequence>MSSRGELTQPLWRISWIGFQIPNNPAASQFVEALAKAWMEFNNPRAVVMFVVQADERNMYDQHWHSAPLKEIHNVSTLRKTLAEIDAEGELLPDGTLAVGGQAIAVVLHTK</sequence>
<reference evidence="2" key="1">
    <citation type="journal article" date="1997" name="Nucleic Acids Res.">
        <title>tRNAscan-SE: a program for improved detection of transfer RNA genes in genomic sequence.</title>
        <authorList>
            <person name="Lowe T.M."/>
            <person name="Eddy S.R."/>
        </authorList>
    </citation>
    <scope>NUCLEOTIDE SEQUENCE [LARGE SCALE GENOMIC DNA]</scope>
</reference>
<evidence type="ECO:0000313" key="5">
    <source>
        <dbReference type="RefSeq" id="XP_016646816.1"/>
    </source>
</evidence>
<dbReference type="InterPro" id="IPR005615">
    <property type="entry name" value="Glutathione_synthase"/>
</dbReference>
<dbReference type="InterPro" id="IPR037013">
    <property type="entry name" value="GSH-S_sub-bd_sf"/>
</dbReference>
<dbReference type="InterPro" id="IPR004887">
    <property type="entry name" value="GSH_synth_subst-bd"/>
</dbReference>
<name>A0ABM0PYJ9_PRUMU</name>
<gene>
    <name evidence="3 4 5" type="primary">LOC103344685</name>
</gene>
<feature type="domain" description="Glutathione synthase substrate-binding" evidence="1">
    <location>
        <begin position="46"/>
        <end position="107"/>
    </location>
</feature>
<proteinExistence type="predicted"/>
<evidence type="ECO:0000259" key="1">
    <source>
        <dbReference type="Pfam" id="PF03199"/>
    </source>
</evidence>
<dbReference type="RefSeq" id="XP_008246523.1">
    <property type="nucleotide sequence ID" value="XM_008248301.2"/>
</dbReference>
<dbReference type="InterPro" id="IPR016185">
    <property type="entry name" value="PreATP-grasp_dom_sf"/>
</dbReference>
<evidence type="ECO:0000313" key="3">
    <source>
        <dbReference type="RefSeq" id="XP_008246522.1"/>
    </source>
</evidence>
<reference evidence="2" key="2">
    <citation type="journal article" date="2012" name="Nat. Commun.">
        <title>The genome of Prunus mume.</title>
        <authorList>
            <person name="Zhang Q."/>
            <person name="Chen W."/>
            <person name="Sun L."/>
            <person name="Zhao F."/>
            <person name="Huang B."/>
            <person name="Yang W."/>
            <person name="Tao Y."/>
            <person name="Wang J."/>
            <person name="Yuan Z."/>
            <person name="Fan G."/>
            <person name="Xing Z."/>
            <person name="Han C."/>
            <person name="Pan H."/>
            <person name="Zhong X."/>
            <person name="Shi W."/>
            <person name="Liang X."/>
            <person name="Du D."/>
            <person name="Sun F."/>
            <person name="Xu Z."/>
            <person name="Hao R."/>
            <person name="Lv T."/>
            <person name="Lv Y."/>
            <person name="Zheng Z."/>
            <person name="Sun M."/>
            <person name="Luo L."/>
            <person name="Cai M."/>
            <person name="Gao Y."/>
            <person name="Wang J."/>
            <person name="Yin Y."/>
            <person name="Xu X."/>
            <person name="Cheng T."/>
            <person name="Wang J."/>
        </authorList>
    </citation>
    <scope>NUCLEOTIDE SEQUENCE [LARGE SCALE GENOMIC DNA]</scope>
</reference>
<dbReference type="RefSeq" id="XP_016646816.1">
    <property type="nucleotide sequence ID" value="XM_016791330.1"/>
</dbReference>
<dbReference type="PANTHER" id="PTHR11130:SF0">
    <property type="entry name" value="GLUTATHIONE SYNTHETASE"/>
    <property type="match status" value="1"/>
</dbReference>
<dbReference type="RefSeq" id="XP_008246522.1">
    <property type="nucleotide sequence ID" value="XM_008248300.2"/>
</dbReference>
<accession>A0ABM0PYJ9</accession>
<keyword evidence="2" id="KW-1185">Reference proteome</keyword>
<evidence type="ECO:0000313" key="2">
    <source>
        <dbReference type="Proteomes" id="UP000694861"/>
    </source>
</evidence>
<dbReference type="SUPFAM" id="SSF52440">
    <property type="entry name" value="PreATP-grasp domain"/>
    <property type="match status" value="1"/>
</dbReference>
<dbReference type="GeneID" id="103344685"/>
<protein>
    <submittedName>
        <fullName evidence="3 4">Glutathione synthetase, chloroplastic-like</fullName>
    </submittedName>
</protein>
<dbReference type="Pfam" id="PF03199">
    <property type="entry name" value="GSH_synthase"/>
    <property type="match status" value="1"/>
</dbReference>
<dbReference type="Gene3D" id="3.40.50.1760">
    <property type="entry name" value="Glutathione synthase, substrate-binding domain superfamily, eukaryotic"/>
    <property type="match status" value="1"/>
</dbReference>